<accession>F2WQ40</accession>
<dbReference type="EMBL" id="HQ199257">
    <property type="protein sequence ID" value="ADV91185.1"/>
    <property type="molecule type" value="mRNA"/>
</dbReference>
<dbReference type="NCBIfam" id="TIGR01036">
    <property type="entry name" value="pyrD_sub2"/>
    <property type="match status" value="1"/>
</dbReference>
<name>F2WQ40_KARVE</name>
<reference evidence="16" key="1">
    <citation type="journal article" date="2011" name="J. Mol. Biol.">
        <title>Analysis of dinoflagellate mitochondrial protein sorting signals indicates a highly stable protein targeting system across eukaryotic diversity.</title>
        <authorList>
            <person name="Danne J.C."/>
            <person name="Waller R.F."/>
        </authorList>
    </citation>
    <scope>NUCLEOTIDE SEQUENCE</scope>
</reference>
<dbReference type="Gene3D" id="3.20.20.70">
    <property type="entry name" value="Aldolase class I"/>
    <property type="match status" value="1"/>
</dbReference>
<evidence type="ECO:0000256" key="11">
    <source>
        <dbReference type="ARBA" id="ARBA00023002"/>
    </source>
</evidence>
<dbReference type="GO" id="GO:0044205">
    <property type="term" value="P:'de novo' UMP biosynthetic process"/>
    <property type="evidence" value="ECO:0007669"/>
    <property type="project" value="UniProtKB-UniPathway"/>
</dbReference>
<dbReference type="InterPro" id="IPR050074">
    <property type="entry name" value="DHO_dehydrogenase"/>
</dbReference>
<dbReference type="InterPro" id="IPR001295">
    <property type="entry name" value="Dihydroorotate_DH_CS"/>
</dbReference>
<keyword evidence="10" id="KW-0665">Pyrimidine biosynthesis</keyword>
<evidence type="ECO:0000256" key="9">
    <source>
        <dbReference type="ARBA" id="ARBA00022643"/>
    </source>
</evidence>
<dbReference type="Pfam" id="PF01180">
    <property type="entry name" value="DHO_dh"/>
    <property type="match status" value="1"/>
</dbReference>
<keyword evidence="11" id="KW-0560">Oxidoreductase</keyword>
<dbReference type="NCBIfam" id="NF003652">
    <property type="entry name" value="PRK05286.2-5"/>
    <property type="match status" value="1"/>
</dbReference>
<dbReference type="PANTHER" id="PTHR48109">
    <property type="entry name" value="DIHYDROOROTATE DEHYDROGENASE (QUINONE), MITOCHONDRIAL-RELATED"/>
    <property type="match status" value="1"/>
</dbReference>
<keyword evidence="9" id="KW-0288">FMN</keyword>
<dbReference type="InterPro" id="IPR012135">
    <property type="entry name" value="Dihydroorotate_DH_1_2"/>
</dbReference>
<keyword evidence="8" id="KW-0285">Flavoprotein</keyword>
<comment type="similarity">
    <text evidence="5">Belongs to the dihydroorotate dehydrogenase family. Type 2 subfamily.</text>
</comment>
<dbReference type="GO" id="GO:0106430">
    <property type="term" value="F:dihydroorotate dehydrogenase (quinone) activity"/>
    <property type="evidence" value="ECO:0007669"/>
    <property type="project" value="UniProtKB-EC"/>
</dbReference>
<evidence type="ECO:0000256" key="5">
    <source>
        <dbReference type="ARBA" id="ARBA00005359"/>
    </source>
</evidence>
<dbReference type="EC" id="1.3.5.2" evidence="6"/>
<dbReference type="PANTHER" id="PTHR48109:SF4">
    <property type="entry name" value="DIHYDROOROTATE DEHYDROGENASE (QUINONE), MITOCHONDRIAL"/>
    <property type="match status" value="1"/>
</dbReference>
<evidence type="ECO:0000256" key="10">
    <source>
        <dbReference type="ARBA" id="ARBA00022975"/>
    </source>
</evidence>
<evidence type="ECO:0000256" key="13">
    <source>
        <dbReference type="ARBA" id="ARBA00031623"/>
    </source>
</evidence>
<dbReference type="AlphaFoldDB" id="F2WQ40"/>
<dbReference type="InterPro" id="IPR013785">
    <property type="entry name" value="Aldolase_TIM"/>
</dbReference>
<comment type="subcellular location">
    <subcellularLocation>
        <location evidence="3">Membrane</location>
    </subcellularLocation>
</comment>
<dbReference type="GO" id="GO:0006207">
    <property type="term" value="P:'de novo' pyrimidine nucleobase biosynthetic process"/>
    <property type="evidence" value="ECO:0007669"/>
    <property type="project" value="InterPro"/>
</dbReference>
<feature type="non-terminal residue" evidence="16">
    <location>
        <position position="1"/>
    </location>
</feature>
<dbReference type="CDD" id="cd04738">
    <property type="entry name" value="DHOD_2_like"/>
    <property type="match status" value="1"/>
</dbReference>
<keyword evidence="12" id="KW-0472">Membrane</keyword>
<evidence type="ECO:0000256" key="1">
    <source>
        <dbReference type="ARBA" id="ARBA00001917"/>
    </source>
</evidence>
<evidence type="ECO:0000256" key="14">
    <source>
        <dbReference type="ARBA" id="ARBA00048639"/>
    </source>
</evidence>
<dbReference type="PROSITE" id="PS00912">
    <property type="entry name" value="DHODEHASE_2"/>
    <property type="match status" value="1"/>
</dbReference>
<dbReference type="GO" id="GO:0005737">
    <property type="term" value="C:cytoplasm"/>
    <property type="evidence" value="ECO:0007669"/>
    <property type="project" value="InterPro"/>
</dbReference>
<comment type="catalytic activity">
    <reaction evidence="14">
        <text>(S)-dihydroorotate + a quinone = orotate + a quinol</text>
        <dbReference type="Rhea" id="RHEA:30187"/>
        <dbReference type="ChEBI" id="CHEBI:24646"/>
        <dbReference type="ChEBI" id="CHEBI:30839"/>
        <dbReference type="ChEBI" id="CHEBI:30864"/>
        <dbReference type="ChEBI" id="CHEBI:132124"/>
        <dbReference type="EC" id="1.3.5.2"/>
    </reaction>
</comment>
<dbReference type="UniPathway" id="UPA00070">
    <property type="reaction ID" value="UER00946"/>
</dbReference>
<evidence type="ECO:0000256" key="8">
    <source>
        <dbReference type="ARBA" id="ARBA00022630"/>
    </source>
</evidence>
<evidence type="ECO:0000256" key="3">
    <source>
        <dbReference type="ARBA" id="ARBA00004370"/>
    </source>
</evidence>
<dbReference type="InterPro" id="IPR005720">
    <property type="entry name" value="Dihydroorotate_DH_cat"/>
</dbReference>
<comment type="function">
    <text evidence="2">Catalyzes the conversion of dihydroorotate to orotate with quinone as electron acceptor.</text>
</comment>
<evidence type="ECO:0000256" key="7">
    <source>
        <dbReference type="ARBA" id="ARBA00017599"/>
    </source>
</evidence>
<evidence type="ECO:0000256" key="12">
    <source>
        <dbReference type="ARBA" id="ARBA00023136"/>
    </source>
</evidence>
<organism evidence="16">
    <name type="scientific">Karlodinium veneficum</name>
    <name type="common">Dinoflagellate</name>
    <name type="synonym">Karlodinium micrum</name>
    <dbReference type="NCBI Taxonomy" id="407301"/>
    <lineage>
        <taxon>Eukaryota</taxon>
        <taxon>Sar</taxon>
        <taxon>Alveolata</taxon>
        <taxon>Dinophyceae</taxon>
        <taxon>Gymnodiniales</taxon>
        <taxon>Kareniaceae</taxon>
        <taxon>Karlodinium</taxon>
    </lineage>
</organism>
<sequence length="351" mass="36375">LLRPVPSASSPSGPSLRQDLFGGRLSFESPVGIAAGFDKNALLVPLYRVGALTGLGFSEVGSVSALPAQGNEKPRCFRLPADEAVINRIGLANEGSAAVAERLTSFSGLSKRSATRVPVGVNIAKTHSPEILGEAAIDDFVTSYRTLSPLADFVVLNVSCPNTAEGKTFEDSTSLRQLLDAVSRERQCSASAPPVLVKLSPPVDAASTAGSEQLRALVSIAQASGIVDGFVVSNTAGDREVKLSPEGKEAVAAIGKGGLSGRPLCNRSTATIRKVYELSGGSMPIIGVGGVDSAESAYAKIRAGASLVEVYTAIVYKGPGIFFDIHIGLRRLLEKDGFTSISEAVGADFKT</sequence>
<comment type="pathway">
    <text evidence="4">Pyrimidine metabolism; UMP biosynthesis via de novo pathway; orotate from (S)-dihydroorotate (quinone route): step 1/1.</text>
</comment>
<dbReference type="InterPro" id="IPR005719">
    <property type="entry name" value="Dihydroorotate_DH_2"/>
</dbReference>
<evidence type="ECO:0000259" key="15">
    <source>
        <dbReference type="Pfam" id="PF01180"/>
    </source>
</evidence>
<protein>
    <recommendedName>
        <fullName evidence="7">Dihydroorotate dehydrogenase (quinone), mitochondrial</fullName>
        <ecNumber evidence="6">1.3.5.2</ecNumber>
    </recommendedName>
    <alternativeName>
        <fullName evidence="13">Dihydroorotate oxidase</fullName>
    </alternativeName>
</protein>
<dbReference type="PIRSF" id="PIRSF000164">
    <property type="entry name" value="DHO_oxidase"/>
    <property type="match status" value="1"/>
</dbReference>
<dbReference type="SUPFAM" id="SSF51395">
    <property type="entry name" value="FMN-linked oxidoreductases"/>
    <property type="match status" value="1"/>
</dbReference>
<evidence type="ECO:0000256" key="6">
    <source>
        <dbReference type="ARBA" id="ARBA00012791"/>
    </source>
</evidence>
<evidence type="ECO:0000256" key="4">
    <source>
        <dbReference type="ARBA" id="ARBA00005161"/>
    </source>
</evidence>
<evidence type="ECO:0000313" key="16">
    <source>
        <dbReference type="EMBL" id="ADV91185.1"/>
    </source>
</evidence>
<comment type="cofactor">
    <cofactor evidence="1">
        <name>FMN</name>
        <dbReference type="ChEBI" id="CHEBI:58210"/>
    </cofactor>
</comment>
<dbReference type="GO" id="GO:0016020">
    <property type="term" value="C:membrane"/>
    <property type="evidence" value="ECO:0007669"/>
    <property type="project" value="UniProtKB-SubCell"/>
</dbReference>
<feature type="domain" description="Dihydroorotate dehydrogenase catalytic" evidence="15">
    <location>
        <begin position="25"/>
        <end position="333"/>
    </location>
</feature>
<proteinExistence type="evidence at transcript level"/>
<evidence type="ECO:0000256" key="2">
    <source>
        <dbReference type="ARBA" id="ARBA00003125"/>
    </source>
</evidence>